<dbReference type="Proteomes" id="UP000789366">
    <property type="component" value="Unassembled WGS sequence"/>
</dbReference>
<keyword evidence="2" id="KW-1185">Reference proteome</keyword>
<feature type="non-terminal residue" evidence="1">
    <location>
        <position position="81"/>
    </location>
</feature>
<accession>A0ACA9Q1X3</accession>
<evidence type="ECO:0000313" key="1">
    <source>
        <dbReference type="EMBL" id="CAG8729834.1"/>
    </source>
</evidence>
<organism evidence="1 2">
    <name type="scientific">Cetraspora pellucida</name>
    <dbReference type="NCBI Taxonomy" id="1433469"/>
    <lineage>
        <taxon>Eukaryota</taxon>
        <taxon>Fungi</taxon>
        <taxon>Fungi incertae sedis</taxon>
        <taxon>Mucoromycota</taxon>
        <taxon>Glomeromycotina</taxon>
        <taxon>Glomeromycetes</taxon>
        <taxon>Diversisporales</taxon>
        <taxon>Gigasporaceae</taxon>
        <taxon>Cetraspora</taxon>
    </lineage>
</organism>
<dbReference type="EMBL" id="CAJVPW010032918">
    <property type="protein sequence ID" value="CAG8729834.1"/>
    <property type="molecule type" value="Genomic_DNA"/>
</dbReference>
<evidence type="ECO:0000313" key="2">
    <source>
        <dbReference type="Proteomes" id="UP000789366"/>
    </source>
</evidence>
<sequence>KEFLSISNETLAYKVLNNDHVISELVEIFKKSDTIEDSDNVDKIDDNLEVSIVSINSALEDLETAYMYLLQQDNTSMQLKL</sequence>
<gene>
    <name evidence="1" type="ORF">SPELUC_LOCUS13027</name>
</gene>
<protein>
    <submittedName>
        <fullName evidence="1">10937_t:CDS:1</fullName>
    </submittedName>
</protein>
<reference evidence="1" key="1">
    <citation type="submission" date="2021-06" db="EMBL/GenBank/DDBJ databases">
        <authorList>
            <person name="Kallberg Y."/>
            <person name="Tangrot J."/>
            <person name="Rosling A."/>
        </authorList>
    </citation>
    <scope>NUCLEOTIDE SEQUENCE</scope>
    <source>
        <strain evidence="1">28 12/20/2015</strain>
    </source>
</reference>
<comment type="caution">
    <text evidence="1">The sequence shown here is derived from an EMBL/GenBank/DDBJ whole genome shotgun (WGS) entry which is preliminary data.</text>
</comment>
<name>A0ACA9Q1X3_9GLOM</name>
<feature type="non-terminal residue" evidence="1">
    <location>
        <position position="1"/>
    </location>
</feature>
<proteinExistence type="predicted"/>